<organism evidence="7 8">
    <name type="scientific">Myxacorys almedinensis A</name>
    <dbReference type="NCBI Taxonomy" id="2690445"/>
    <lineage>
        <taxon>Bacteria</taxon>
        <taxon>Bacillati</taxon>
        <taxon>Cyanobacteriota</taxon>
        <taxon>Cyanophyceae</taxon>
        <taxon>Leptolyngbyales</taxon>
        <taxon>Leptolyngbyaceae</taxon>
        <taxon>Myxacorys</taxon>
        <taxon>Myxacorys almedinensis</taxon>
    </lineage>
</organism>
<feature type="transmembrane region" description="Helical" evidence="6">
    <location>
        <begin position="188"/>
        <end position="205"/>
    </location>
</feature>
<dbReference type="Proteomes" id="UP000646053">
    <property type="component" value="Unassembled WGS sequence"/>
</dbReference>
<dbReference type="EMBL" id="WVIE01000012">
    <property type="protein sequence ID" value="NDJ17996.1"/>
    <property type="molecule type" value="Genomic_DNA"/>
</dbReference>
<name>A0A8J7Z536_9CYAN</name>
<gene>
    <name evidence="7" type="ORF">GS601_11965</name>
</gene>
<evidence type="ECO:0000256" key="4">
    <source>
        <dbReference type="ARBA" id="ARBA00022989"/>
    </source>
</evidence>
<feature type="transmembrane region" description="Helical" evidence="6">
    <location>
        <begin position="146"/>
        <end position="167"/>
    </location>
</feature>
<evidence type="ECO:0000256" key="3">
    <source>
        <dbReference type="ARBA" id="ARBA00022692"/>
    </source>
</evidence>
<feature type="transmembrane region" description="Helical" evidence="6">
    <location>
        <begin position="75"/>
        <end position="95"/>
    </location>
</feature>
<proteinExistence type="predicted"/>
<comment type="subcellular location">
    <subcellularLocation>
        <location evidence="1">Cell membrane</location>
        <topology evidence="1">Multi-pass membrane protein</topology>
    </subcellularLocation>
</comment>
<protein>
    <submittedName>
        <fullName evidence="7">LysE family transporter</fullName>
    </submittedName>
</protein>
<dbReference type="PANTHER" id="PTHR30086:SF20">
    <property type="entry name" value="ARGININE EXPORTER PROTEIN ARGO-RELATED"/>
    <property type="match status" value="1"/>
</dbReference>
<dbReference type="Pfam" id="PF01810">
    <property type="entry name" value="LysE"/>
    <property type="match status" value="1"/>
</dbReference>
<reference evidence="7" key="1">
    <citation type="submission" date="2019-12" db="EMBL/GenBank/DDBJ databases">
        <title>High-Quality draft genome sequences of three cyanobacteria isolated from the limestone walls of the Old Cathedral of Coimbra.</title>
        <authorList>
            <person name="Tiago I."/>
            <person name="Soares F."/>
            <person name="Portugal A."/>
        </authorList>
    </citation>
    <scope>NUCLEOTIDE SEQUENCE</scope>
    <source>
        <strain evidence="7">A</strain>
    </source>
</reference>
<evidence type="ECO:0000256" key="5">
    <source>
        <dbReference type="ARBA" id="ARBA00023136"/>
    </source>
</evidence>
<dbReference type="PANTHER" id="PTHR30086">
    <property type="entry name" value="ARGININE EXPORTER PROTEIN ARGO"/>
    <property type="match status" value="1"/>
</dbReference>
<evidence type="ECO:0000256" key="2">
    <source>
        <dbReference type="ARBA" id="ARBA00022475"/>
    </source>
</evidence>
<keyword evidence="2" id="KW-1003">Cell membrane</keyword>
<evidence type="ECO:0000256" key="1">
    <source>
        <dbReference type="ARBA" id="ARBA00004651"/>
    </source>
</evidence>
<evidence type="ECO:0000313" key="7">
    <source>
        <dbReference type="EMBL" id="NDJ17996.1"/>
    </source>
</evidence>
<evidence type="ECO:0000256" key="6">
    <source>
        <dbReference type="SAM" id="Phobius"/>
    </source>
</evidence>
<comment type="caution">
    <text evidence="7">The sequence shown here is derived from an EMBL/GenBank/DDBJ whole genome shotgun (WGS) entry which is preliminary data.</text>
</comment>
<dbReference type="GO" id="GO:0015171">
    <property type="term" value="F:amino acid transmembrane transporter activity"/>
    <property type="evidence" value="ECO:0007669"/>
    <property type="project" value="TreeGrafter"/>
</dbReference>
<sequence>MHSTMTFSSIVALFSAMVVLAAMPSVSVLAVSTRSATFGFIHGAFTTLGIVAGDIVFIAIALWGLSLLAETMGSFFVLIRYLGGAYLIGLGIRLCRAKSRDVKTEEVVNASLMSSFLTGLFITLGDQKATFFYLGFFPAFLDISKVSYFDIATIIAITTVAVGGVKLGYAFMADRTRLLVSSKLRKGINTAAGSVMIAVGVLLITKA</sequence>
<keyword evidence="8" id="KW-1185">Reference proteome</keyword>
<dbReference type="AlphaFoldDB" id="A0A8J7Z536"/>
<keyword evidence="5 6" id="KW-0472">Membrane</keyword>
<dbReference type="GO" id="GO:0005886">
    <property type="term" value="C:plasma membrane"/>
    <property type="evidence" value="ECO:0007669"/>
    <property type="project" value="UniProtKB-SubCell"/>
</dbReference>
<dbReference type="InterPro" id="IPR001123">
    <property type="entry name" value="LeuE-type"/>
</dbReference>
<keyword evidence="4 6" id="KW-1133">Transmembrane helix</keyword>
<keyword evidence="3 6" id="KW-0812">Transmembrane</keyword>
<accession>A0A8J7Z536</accession>
<feature type="transmembrane region" description="Helical" evidence="6">
    <location>
        <begin position="43"/>
        <end position="69"/>
    </location>
</feature>
<evidence type="ECO:0000313" key="8">
    <source>
        <dbReference type="Proteomes" id="UP000646053"/>
    </source>
</evidence>
<feature type="transmembrane region" description="Helical" evidence="6">
    <location>
        <begin position="107"/>
        <end position="126"/>
    </location>
</feature>
<feature type="transmembrane region" description="Helical" evidence="6">
    <location>
        <begin position="6"/>
        <end position="31"/>
    </location>
</feature>